<sequence>MDVRSPLFQNIALIVAGVLFLNPIVATAAQLAVDQAAGGNTSLTQAGNGVPVVNIATPNGSGLSHNKFSDYNVGQQGLILNNATDKLQSTQLGGIIIGNSNLKNGAAGLILNEVTGGNASQLKGYTEVAGRSAAVIVANPHGITCDGCGFINTPRVTLSTGTPVIENGRLQRFDVDGGQIAIEGQGLNAGNLDQFDLITRSAQLNAELHANKLNIITGRNEVDATTLAATAKADDGSNKPMLAIDSSALGGMYAGAIRLVGTEQGVGVKLAGDMAASAGDIQIDANGKLSLAQTSASGNLELRASEVELAGKTYAGGKADVGAQNQIEVQQSLAAAGNVNLRGAQVFNQGVIEAGVRPDNSRAATDLNISAQQVRNTGTLIGNGQLQVNASQVLDNQGGTLSGTTLTKVEVGHLNNHQGRILADQQLQISGESFNNSGGLVQSQGDAGLLVEGALENRQGDIHANRNLELRAGNLDNRDDGLIVGQALLDAHVDQIDNRGGALIGKQALSLNAQRIDNSAQGLINSSGSVVLTTNKLDSSNQGEVSAKGTLAVQANELVQRGGRLIGESDVSLDLQGGSLDNQAGVIVARNKLMLTDAATLDNRGGTLSAKEGVQLSAGRIDNQDGGLINSAGALDLRADHLDSSNAGEVSASGALDIQVAELVQRQGRLLGETQAHVQVSGLLDNRGGVLSGKQGLALSAETIDNRDLGLINTLGGLDLRAGTLDSSQLGEVSASGDIQLRLSRLIQEQGRLIGAARVNLEVAGQVDNRGGVIHAKQGLSLLAGQIDNTGKGLINSSAALALQADELDSSSLGEVSAQGDISLSAKQWANQGGALLGDANVSIDMGNGRLSNQGGLINAGKKLTLQQVAALDNRGGELSAAKDIEIGSALLDNSQGGRIIASEHLALSAGELVNGAGGLLSGWQGLSVEGDRLDNSGRGTLSSREGALKVELTGALNNSDHGALVSRGDQRITVASLDNREGGILSSEAGLELNATEQLDNRNQGLVAASELDIRARQVLNGQSGRIDATDTLVLAAQTLDNQGGRISSANAMRVLLTGSLRNGGAGQLVSGGALLLKAGSIDNRGGQLISRSLLDVFAASLDNSSSGTLAADGDLTLEVGGALHNANDGLIYSRQGSLALVANELLNDAGSLQAHEDLRAEIDQTLSNRGGQIASRTGNLELQAQSLDNGFAGVLDSALGWLRLNLAGLFNNSSGTAQAKRDITLASGQVDNSAGHLSSLEGDSRIITDTFTNQGGGLYAHGLLSVQAGSFDNQGGSSAEGGKVSARIIDFSLGGALNNRHGLIEAGDRLLLRSTSLANAQGTLRSLGQSGTSHLSTTVGAFDNRGGLLEVANHNLSFEFGELLNTGGTISHVGSGDWGLSTSEIMRAGGTLMTNGVLDIRAGQWTLDGTLQARELTLSVDDFTLGSGARLLATQRLIGEGLRWVNQGLIASDGGLELTLSDSYAGGGGLRSLGSLDLQAASLDLASTGKITSGADALLTVGGVIRNAGQIASAGDFTLRAATLNNHGTLGSAQTLSLYAPVLRNEHGLIFSGQDMLLRTGQFTNQRGSVYSLGRLDIAANDADGWLDRLENISGSMESAGTMRIQARELSNRRESFSTELRMVSGSFDVYSDDRCKGKGCELYFRSVENYEDVVIGSKDSPAAFITSGGDFRFNGSTFENQYSTVSAVGDIAISTDVLRNTGAGGGEQRHLNSGYYTRDRSAYSTFIDNKNLFNLYNNPASSSYQPGAISVAGILASVGNQGFYDTTSYSVPISGAVAASAIIQAGGAVNINASQRIDNSVVRANYASGGPTGGHDTNVTLSGHISAPAITAQLPPDLAQKQVNPVQLPGFSLPVGENGLFRLSAQAGQSTQPGAEIQASQAGSGSQVMDAVVNGNAVGAPSNQHVQTIAGPPDNNRSPAAHKYLIETNPALTNLKNFLNSDYLLGNLGYDPDQAQKRLGDGLYEQHLIREAVVARTGQRYLAGLTSDEAMFRYLMDNAIASKQALGLSLGVTLTAEQVAALTHDIVWLEEHEVLGEKVLVPVLYLAQAQGRLAANGALIQGRDVNLISGGDLLNQGTLRASANLSATASNIFNGGLMEAGERLQLLATDSIRNAQGGIINGRELSLTALTGDVINERSVTTVHAAGGNDRLRNDIVNNAARIEARGDLTISAGRDIQSLGSVIQADGNALLSAGRDLSLVSQAEVDTYEYRRRREQGYDNSITQHGSSLEVGGSLTLLAQRDLAVVASQVKADGDIDMAAGSDLVIASAADEQHQYAYRKQGKTKTTQQADSVVQRSSGISAGGDLVMQAGNDLVLSASRLEAEGDAYLYAGGELALLAAQNSEYSLYDMKKKGSWGSKKTQRDEVTTVRNVGSSITTGGDLILISEGDQLYQKARLESGNDLILDSGGSITFEAVKDLDQESHEKSSNSLAWTSAKGKGSTDETLYQSQLIAKGDLVIQAVDGLKIDVKEVHQQSVSQTIDAMVKADPELAWLKEMEQRGDVDWRQVKEIHDSFKYSHSGLGAGAQMVIAIVVAYFAGPMLSQGIGSIGGAAAGSGTAMAASGTATLSAVAAGATAGSTVAAGWANVALTAAATGATTNAAVSTINNRGNLGAVLKDVTSSSNLKGYATSAITAGFTSGMLDSAFGVTGDNINKVTKGFDLSKASDLAKFGSYLGAQGAVQAVAQTAIQGGSLGGNLQTALTGQMQHLLQAGVFHGVGDFADGKWVEGIKWAEGSPEKIALHAVVSGLLSEATGGDFKTGALAGGANELLVEQLAGVIKGDKGLELMVSQLIGVAAATATGGDPAKAAELAKNATAYNRQLHSAEAKLLDELAQRDPERARAWDAAACALVSCAAGIPPSDPNYEFLTALQAEGAQYPELQVSLQESGLFSYSLSERFNDAVSSRGEGLYYTSAA</sequence>
<dbReference type="InterPro" id="IPR012334">
    <property type="entry name" value="Pectin_lyas_fold"/>
</dbReference>
<keyword evidence="4" id="KW-1185">Reference proteome</keyword>
<proteinExistence type="predicted"/>
<dbReference type="NCBIfam" id="TIGR01901">
    <property type="entry name" value="adhes_NPXG"/>
    <property type="match status" value="1"/>
</dbReference>
<feature type="non-terminal residue" evidence="3">
    <location>
        <position position="2920"/>
    </location>
</feature>
<dbReference type="Gene3D" id="2.160.20.10">
    <property type="entry name" value="Single-stranded right-handed beta-helix, Pectin lyase-like"/>
    <property type="match status" value="1"/>
</dbReference>
<dbReference type="RefSeq" id="WP_090434659.1">
    <property type="nucleotide sequence ID" value="NZ_FNJJ01000017.1"/>
</dbReference>
<accession>A0A1H0XGZ5</accession>
<dbReference type="InterPro" id="IPR008619">
    <property type="entry name" value="Filamentous_hemagglutn_rpt"/>
</dbReference>
<dbReference type="SMART" id="SM00912">
    <property type="entry name" value="Haemagg_act"/>
    <property type="match status" value="1"/>
</dbReference>
<evidence type="ECO:0000259" key="2">
    <source>
        <dbReference type="SMART" id="SM00912"/>
    </source>
</evidence>
<protein>
    <submittedName>
        <fullName evidence="3">Filamentous hemagglutinin</fullName>
    </submittedName>
</protein>
<dbReference type="Pfam" id="PF13332">
    <property type="entry name" value="Fil_haemagg_2"/>
    <property type="match status" value="3"/>
</dbReference>
<dbReference type="Pfam" id="PF05860">
    <property type="entry name" value="TPS"/>
    <property type="match status" value="1"/>
</dbReference>
<reference evidence="4" key="1">
    <citation type="submission" date="2016-10" db="EMBL/GenBank/DDBJ databases">
        <authorList>
            <person name="Varghese N."/>
            <person name="Submissions S."/>
        </authorList>
    </citation>
    <scope>NUCLEOTIDE SEQUENCE [LARGE SCALE GENOMIC DNA]</scope>
    <source>
        <strain evidence="4">JCM 18416</strain>
    </source>
</reference>
<feature type="domain" description="Filamentous haemagglutinin FhaB/tRNA nuclease CdiA-like TPS" evidence="2">
    <location>
        <begin position="47"/>
        <end position="168"/>
    </location>
</feature>
<feature type="chain" id="PRO_5011787820" evidence="1">
    <location>
        <begin position="29"/>
        <end position="2920"/>
    </location>
</feature>
<dbReference type="EMBL" id="FNJJ01000017">
    <property type="protein sequence ID" value="SDQ02222.1"/>
    <property type="molecule type" value="Genomic_DNA"/>
</dbReference>
<keyword evidence="1" id="KW-0732">Signal</keyword>
<gene>
    <name evidence="3" type="ORF">SAMN05216213_117121</name>
</gene>
<feature type="signal peptide" evidence="1">
    <location>
        <begin position="1"/>
        <end position="28"/>
    </location>
</feature>
<dbReference type="InterPro" id="IPR025157">
    <property type="entry name" value="Hemagglutinin_rpt"/>
</dbReference>
<name>A0A1H0XGZ5_9GAMM</name>
<evidence type="ECO:0000256" key="1">
    <source>
        <dbReference type="SAM" id="SignalP"/>
    </source>
</evidence>
<dbReference type="InterPro" id="IPR006915">
    <property type="entry name" value="DUF637_hemagglutn_put"/>
</dbReference>
<evidence type="ECO:0000313" key="3">
    <source>
        <dbReference type="EMBL" id="SDQ02222.1"/>
    </source>
</evidence>
<dbReference type="InterPro" id="IPR008638">
    <property type="entry name" value="FhaB/CdiA-like_TPS"/>
</dbReference>
<dbReference type="NCBIfam" id="TIGR01731">
    <property type="entry name" value="fil_hemag_20aa"/>
    <property type="match status" value="30"/>
</dbReference>
<dbReference type="Proteomes" id="UP000199460">
    <property type="component" value="Unassembled WGS sequence"/>
</dbReference>
<dbReference type="GeneID" id="300934041"/>
<dbReference type="SUPFAM" id="SSF51126">
    <property type="entry name" value="Pectin lyase-like"/>
    <property type="match status" value="1"/>
</dbReference>
<evidence type="ECO:0000313" key="4">
    <source>
        <dbReference type="Proteomes" id="UP000199460"/>
    </source>
</evidence>
<organism evidence="3 4">
    <name type="scientific">Ectopseudomonas guguanensis</name>
    <dbReference type="NCBI Taxonomy" id="1198456"/>
    <lineage>
        <taxon>Bacteria</taxon>
        <taxon>Pseudomonadati</taxon>
        <taxon>Pseudomonadota</taxon>
        <taxon>Gammaproteobacteria</taxon>
        <taxon>Pseudomonadales</taxon>
        <taxon>Pseudomonadaceae</taxon>
        <taxon>Ectopseudomonas</taxon>
    </lineage>
</organism>
<dbReference type="InterPro" id="IPR010069">
    <property type="entry name" value="CdiA_FHA1_rpt"/>
</dbReference>
<dbReference type="Pfam" id="PF05594">
    <property type="entry name" value="Fil_haemagg"/>
    <property type="match status" value="14"/>
</dbReference>
<dbReference type="InterPro" id="IPR011050">
    <property type="entry name" value="Pectin_lyase_fold/virulence"/>
</dbReference>
<dbReference type="Pfam" id="PF04830">
    <property type="entry name" value="DUF637"/>
    <property type="match status" value="1"/>
</dbReference>
<dbReference type="GO" id="GO:0003824">
    <property type="term" value="F:catalytic activity"/>
    <property type="evidence" value="ECO:0007669"/>
    <property type="project" value="UniProtKB-ARBA"/>
</dbReference>